<evidence type="ECO:0000313" key="4">
    <source>
        <dbReference type="Proteomes" id="UP000324513"/>
    </source>
</evidence>
<keyword evidence="4" id="KW-1185">Reference proteome</keyword>
<reference evidence="3 4" key="1">
    <citation type="submission" date="2019-07" db="EMBL/GenBank/DDBJ databases">
        <title>Genomic Encyclopedia of Archaeal and Bacterial Type Strains, Phase II (KMG-II): from individual species to whole genera.</title>
        <authorList>
            <person name="Goeker M."/>
        </authorList>
    </citation>
    <scope>NUCLEOTIDE SEQUENCE [LARGE SCALE GENOMIC DNA]</scope>
    <source>
        <strain evidence="3 4">DSM 14571</strain>
    </source>
</reference>
<evidence type="ECO:0000256" key="1">
    <source>
        <dbReference type="SAM" id="Phobius"/>
    </source>
</evidence>
<evidence type="ECO:0000313" key="3">
    <source>
        <dbReference type="EMBL" id="TYO91697.1"/>
    </source>
</evidence>
<sequence length="112" mass="12692">MTQNELLYDASRITAILLTIIVGVLGRIGYLVSQEKKIKLGMVLSALAMAVFAVFVGEALLLNSGYKDYRLPALTLISFFSHDLIVYLDKNKKKYLDRFFNNKNNNNENNTQ</sequence>
<evidence type="ECO:0000313" key="2">
    <source>
        <dbReference type="EMBL" id="TYO84791.1"/>
    </source>
</evidence>
<dbReference type="Proteomes" id="UP000324513">
    <property type="component" value="Unassembled WGS sequence"/>
</dbReference>
<proteinExistence type="predicted"/>
<gene>
    <name evidence="3" type="ORF">LX74_01941</name>
    <name evidence="2" type="ORF">LX74_03851</name>
</gene>
<name>A0ABY3NFH6_ELIMR</name>
<dbReference type="EMBL" id="VNHK01000006">
    <property type="protein sequence ID" value="TYO91697.1"/>
    <property type="molecule type" value="Genomic_DNA"/>
</dbReference>
<comment type="caution">
    <text evidence="3">The sequence shown here is derived from an EMBL/GenBank/DDBJ whole genome shotgun (WGS) entry which is preliminary data.</text>
</comment>
<feature type="transmembrane region" description="Helical" evidence="1">
    <location>
        <begin position="69"/>
        <end position="88"/>
    </location>
</feature>
<dbReference type="RefSeq" id="WP_065082202.1">
    <property type="nucleotide sequence ID" value="NZ_FLSS01000010.1"/>
</dbReference>
<keyword evidence="1" id="KW-0472">Membrane</keyword>
<protein>
    <recommendedName>
        <fullName evidence="5">Holin</fullName>
    </recommendedName>
</protein>
<keyword evidence="1" id="KW-1133">Transmembrane helix</keyword>
<accession>A0ABY3NFH6</accession>
<feature type="transmembrane region" description="Helical" evidence="1">
    <location>
        <begin position="12"/>
        <end position="30"/>
    </location>
</feature>
<organism evidence="3 4">
    <name type="scientific">Elizabethkingia miricola</name>
    <name type="common">Chryseobacterium miricola</name>
    <dbReference type="NCBI Taxonomy" id="172045"/>
    <lineage>
        <taxon>Bacteria</taxon>
        <taxon>Pseudomonadati</taxon>
        <taxon>Bacteroidota</taxon>
        <taxon>Flavobacteriia</taxon>
        <taxon>Flavobacteriales</taxon>
        <taxon>Weeksellaceae</taxon>
        <taxon>Elizabethkingia</taxon>
    </lineage>
</organism>
<evidence type="ECO:0008006" key="5">
    <source>
        <dbReference type="Google" id="ProtNLM"/>
    </source>
</evidence>
<feature type="transmembrane region" description="Helical" evidence="1">
    <location>
        <begin position="42"/>
        <end position="63"/>
    </location>
</feature>
<dbReference type="EMBL" id="VNHK01000018">
    <property type="protein sequence ID" value="TYO84791.1"/>
    <property type="molecule type" value="Genomic_DNA"/>
</dbReference>
<keyword evidence="1" id="KW-0812">Transmembrane</keyword>